<dbReference type="Gene3D" id="3.90.1200.10">
    <property type="match status" value="1"/>
</dbReference>
<proteinExistence type="predicted"/>
<evidence type="ECO:0000313" key="3">
    <source>
        <dbReference type="Proteomes" id="UP001523216"/>
    </source>
</evidence>
<keyword evidence="3" id="KW-1185">Reference proteome</keyword>
<evidence type="ECO:0000313" key="2">
    <source>
        <dbReference type="EMBL" id="MCM4084479.1"/>
    </source>
</evidence>
<evidence type="ECO:0008006" key="4">
    <source>
        <dbReference type="Google" id="ProtNLM"/>
    </source>
</evidence>
<evidence type="ECO:0000256" key="1">
    <source>
        <dbReference type="SAM" id="MobiDB-lite"/>
    </source>
</evidence>
<dbReference type="SUPFAM" id="SSF56112">
    <property type="entry name" value="Protein kinase-like (PK-like)"/>
    <property type="match status" value="1"/>
</dbReference>
<feature type="region of interest" description="Disordered" evidence="1">
    <location>
        <begin position="1"/>
        <end position="26"/>
    </location>
</feature>
<gene>
    <name evidence="2" type="ORF">LXN57_43795</name>
</gene>
<organism evidence="2 3">
    <name type="scientific">Paractinoplanes hotanensis</name>
    <dbReference type="NCBI Taxonomy" id="2906497"/>
    <lineage>
        <taxon>Bacteria</taxon>
        <taxon>Bacillati</taxon>
        <taxon>Actinomycetota</taxon>
        <taxon>Actinomycetes</taxon>
        <taxon>Micromonosporales</taxon>
        <taxon>Micromonosporaceae</taxon>
        <taxon>Paractinoplanes</taxon>
    </lineage>
</organism>
<dbReference type="RefSeq" id="WP_251804223.1">
    <property type="nucleotide sequence ID" value="NZ_JAMQOL010000077.1"/>
</dbReference>
<dbReference type="InterPro" id="IPR011009">
    <property type="entry name" value="Kinase-like_dom_sf"/>
</dbReference>
<protein>
    <recommendedName>
        <fullName evidence="4">Aminoglycoside phosphotransferase</fullName>
    </recommendedName>
</protein>
<name>A0ABT0YEM1_9ACTN</name>
<dbReference type="Proteomes" id="UP001523216">
    <property type="component" value="Unassembled WGS sequence"/>
</dbReference>
<accession>A0ABT0YEM1</accession>
<reference evidence="2 3" key="1">
    <citation type="submission" date="2022-06" db="EMBL/GenBank/DDBJ databases">
        <title>Actinoplanes abujensis sp. nov., isolated from Nigerian arid soil.</title>
        <authorList>
            <person name="Ding P."/>
        </authorList>
    </citation>
    <scope>NUCLEOTIDE SEQUENCE [LARGE SCALE GENOMIC DNA]</scope>
    <source>
        <strain evidence="3">TRM88002</strain>
    </source>
</reference>
<dbReference type="EMBL" id="JAMQOL010000077">
    <property type="protein sequence ID" value="MCM4084479.1"/>
    <property type="molecule type" value="Genomic_DNA"/>
</dbReference>
<sequence length="283" mass="30946">MDAAALGPGRDRDRHMPPTRIPYGDLPENVRSEVEQCTGEVHHAESAGSGLNSSVAAVLVAVGGKFFVKALPSDHRWVWTQAAEAAVAPFVRAIAPRLLARIVTDGWDVLVFEAITGHQADYTPESGDLRAVADLLTRLGEIPCPDVTLREAPLRLQRYAAPDELHHFAGPCLLHTDLNNANVIVADGRACMVDWGWATRGAAWLDAAYWTIWLISAGHSPVEAERWAQRIPAWQTATDAGLAAFAAANARMWHQIAGAQPDAWTRRMVVAAERWNVYRASRI</sequence>
<comment type="caution">
    <text evidence="2">The sequence shown here is derived from an EMBL/GenBank/DDBJ whole genome shotgun (WGS) entry which is preliminary data.</text>
</comment>